<sequence>MRAGIRTGLCIALLAGGNALAEDLTAMESRYVEWEGPYFLLGLGAEGYTGKLAPNLNPGLSYEAIIGFRASEFLGFEVGYSGGVNDLDPGAGSGVGGPDIIRNGGQVAINLGLLPNTRLQPYGLAGIGVERYSVRSGVSVRYFDDTSGYVPVGLGLRYKLNQSLFADARASYSALFGQDFAPVTDEDVLDGRYQGLLQLGGSF</sequence>
<protein>
    <submittedName>
        <fullName evidence="4">Porin family protein</fullName>
    </submittedName>
</protein>
<feature type="domain" description="Outer membrane protein beta-barrel" evidence="3">
    <location>
        <begin position="25"/>
        <end position="177"/>
    </location>
</feature>
<keyword evidence="1 2" id="KW-0732">Signal</keyword>
<feature type="signal peptide" evidence="2">
    <location>
        <begin position="1"/>
        <end position="21"/>
    </location>
</feature>
<evidence type="ECO:0000259" key="3">
    <source>
        <dbReference type="Pfam" id="PF13505"/>
    </source>
</evidence>
<comment type="caution">
    <text evidence="4">The sequence shown here is derived from an EMBL/GenBank/DDBJ whole genome shotgun (WGS) entry which is preliminary data.</text>
</comment>
<dbReference type="Pfam" id="PF13505">
    <property type="entry name" value="OMP_b-brl"/>
    <property type="match status" value="1"/>
</dbReference>
<reference evidence="4 5" key="1">
    <citation type="submission" date="2020-04" db="EMBL/GenBank/DDBJ databases">
        <title>Draft genome of Pyxidicoccus fallax type strain.</title>
        <authorList>
            <person name="Whitworth D.E."/>
        </authorList>
    </citation>
    <scope>NUCLEOTIDE SEQUENCE [LARGE SCALE GENOMIC DNA]</scope>
    <source>
        <strain evidence="4 5">DSM 14698</strain>
    </source>
</reference>
<evidence type="ECO:0000313" key="5">
    <source>
        <dbReference type="Proteomes" id="UP000518300"/>
    </source>
</evidence>
<feature type="chain" id="PRO_5032437323" evidence="2">
    <location>
        <begin position="22"/>
        <end position="203"/>
    </location>
</feature>
<evidence type="ECO:0000313" key="4">
    <source>
        <dbReference type="EMBL" id="NMO13395.1"/>
    </source>
</evidence>
<accession>A0A848L980</accession>
<dbReference type="AlphaFoldDB" id="A0A848L980"/>
<dbReference type="InterPro" id="IPR011250">
    <property type="entry name" value="OMP/PagP_B-barrel"/>
</dbReference>
<evidence type="ECO:0000256" key="2">
    <source>
        <dbReference type="SAM" id="SignalP"/>
    </source>
</evidence>
<evidence type="ECO:0000256" key="1">
    <source>
        <dbReference type="ARBA" id="ARBA00022729"/>
    </source>
</evidence>
<dbReference type="EMBL" id="JABBJJ010000002">
    <property type="protein sequence ID" value="NMO13395.1"/>
    <property type="molecule type" value="Genomic_DNA"/>
</dbReference>
<dbReference type="Proteomes" id="UP000518300">
    <property type="component" value="Unassembled WGS sequence"/>
</dbReference>
<dbReference type="InterPro" id="IPR027385">
    <property type="entry name" value="Beta-barrel_OMP"/>
</dbReference>
<proteinExistence type="predicted"/>
<gene>
    <name evidence="4" type="ORF">HG543_00725</name>
</gene>
<dbReference type="RefSeq" id="WP_169342674.1">
    <property type="nucleotide sequence ID" value="NZ_JABBJJ010000002.1"/>
</dbReference>
<dbReference type="SUPFAM" id="SSF56925">
    <property type="entry name" value="OMPA-like"/>
    <property type="match status" value="1"/>
</dbReference>
<keyword evidence="5" id="KW-1185">Reference proteome</keyword>
<name>A0A848L980_9BACT</name>
<dbReference type="Gene3D" id="2.40.160.20">
    <property type="match status" value="1"/>
</dbReference>
<organism evidence="4 5">
    <name type="scientific">Pyxidicoccus fallax</name>
    <dbReference type="NCBI Taxonomy" id="394095"/>
    <lineage>
        <taxon>Bacteria</taxon>
        <taxon>Pseudomonadati</taxon>
        <taxon>Myxococcota</taxon>
        <taxon>Myxococcia</taxon>
        <taxon>Myxococcales</taxon>
        <taxon>Cystobacterineae</taxon>
        <taxon>Myxococcaceae</taxon>
        <taxon>Pyxidicoccus</taxon>
    </lineage>
</organism>